<evidence type="ECO:0000256" key="4">
    <source>
        <dbReference type="ARBA" id="ARBA00023002"/>
    </source>
</evidence>
<evidence type="ECO:0000256" key="6">
    <source>
        <dbReference type="ARBA" id="ARBA00047473"/>
    </source>
</evidence>
<organism evidence="9 10">
    <name type="scientific">Hydrogenophaga bisanensis</name>
    <dbReference type="NCBI Taxonomy" id="439611"/>
    <lineage>
        <taxon>Bacteria</taxon>
        <taxon>Pseudomonadati</taxon>
        <taxon>Pseudomonadota</taxon>
        <taxon>Betaproteobacteria</taxon>
        <taxon>Burkholderiales</taxon>
        <taxon>Comamonadaceae</taxon>
        <taxon>Hydrogenophaga</taxon>
    </lineage>
</organism>
<dbReference type="InterPro" id="IPR001732">
    <property type="entry name" value="UDP-Glc/GDP-Man_DH_N"/>
</dbReference>
<keyword evidence="10" id="KW-1185">Reference proteome</keyword>
<evidence type="ECO:0000256" key="2">
    <source>
        <dbReference type="ARBA" id="ARBA00006601"/>
    </source>
</evidence>
<comment type="similarity">
    <text evidence="2 7">Belongs to the UDP-glucose/GDP-mannose dehydrogenase family.</text>
</comment>
<sequence length="388" mass="43348">MKIAVAGTGYVGLSNAILLSQHHEVVALDIVQSKVDAINARQSPIEDTDIQHFLSHEPLNLKATTDKKLAYEGADFVIIATPTDYDSDTNFFNTSSVEAVIRDVMAINPQAVMVIKSTVPVGYTARVRQELGCDNIIFSPEFLREGKALHDNLYPSRIIVGERSERARQFANLLLEGARKKDTPVLLLDSTEAEAVKLFSNTYLAMRVAYFNELDTYAAAHGLDSRQIIEGVGLDPRIGSHYNNPSFGYGGYCLPKDTKQMLANYRDVPQNLIQAIVQSNTTRKDFIAESILRRKPKVVGIYRLIMKAGSDNFRSSSIQGIMKRIKAKGVDVVIYEPNLEDSNFFNSRVIRDLEEFKRLSDVIVCNRMHSSLSDVNSKVFTRDLFGSD</sequence>
<gene>
    <name evidence="9" type="ORF">ACFQNJ_02505</name>
</gene>
<reference evidence="10" key="1">
    <citation type="journal article" date="2019" name="Int. J. Syst. Evol. Microbiol.">
        <title>The Global Catalogue of Microorganisms (GCM) 10K type strain sequencing project: providing services to taxonomists for standard genome sequencing and annotation.</title>
        <authorList>
            <consortium name="The Broad Institute Genomics Platform"/>
            <consortium name="The Broad Institute Genome Sequencing Center for Infectious Disease"/>
            <person name="Wu L."/>
            <person name="Ma J."/>
        </authorList>
    </citation>
    <scope>NUCLEOTIDE SEQUENCE [LARGE SCALE GENOMIC DNA]</scope>
    <source>
        <strain evidence="10">CCUG 54518</strain>
    </source>
</reference>
<dbReference type="SUPFAM" id="SSF48179">
    <property type="entry name" value="6-phosphogluconate dehydrogenase C-terminal domain-like"/>
    <property type="match status" value="1"/>
</dbReference>
<evidence type="ECO:0000256" key="5">
    <source>
        <dbReference type="ARBA" id="ARBA00023027"/>
    </source>
</evidence>
<dbReference type="InterPro" id="IPR013328">
    <property type="entry name" value="6PGD_dom2"/>
</dbReference>
<keyword evidence="5 7" id="KW-0520">NAD</keyword>
<protein>
    <recommendedName>
        <fullName evidence="3 7">UDP-glucose 6-dehydrogenase</fullName>
        <ecNumber evidence="3 7">1.1.1.22</ecNumber>
    </recommendedName>
</protein>
<dbReference type="SUPFAM" id="SSF52413">
    <property type="entry name" value="UDP-glucose/GDP-mannose dehydrogenase C-terminal domain"/>
    <property type="match status" value="1"/>
</dbReference>
<evidence type="ECO:0000313" key="10">
    <source>
        <dbReference type="Proteomes" id="UP001596495"/>
    </source>
</evidence>
<dbReference type="InterPro" id="IPR008927">
    <property type="entry name" value="6-PGluconate_DH-like_C_sf"/>
</dbReference>
<proteinExistence type="inferred from homology"/>
<dbReference type="InterPro" id="IPR028357">
    <property type="entry name" value="UDPglc_DH_bac"/>
</dbReference>
<name>A0ABW2R4G8_9BURK</name>
<dbReference type="PIRSF" id="PIRSF500134">
    <property type="entry name" value="UDPglc_DH_bac"/>
    <property type="match status" value="1"/>
</dbReference>
<evidence type="ECO:0000256" key="7">
    <source>
        <dbReference type="PIRNR" id="PIRNR000124"/>
    </source>
</evidence>
<dbReference type="Pfam" id="PF03721">
    <property type="entry name" value="UDPG_MGDP_dh_N"/>
    <property type="match status" value="1"/>
</dbReference>
<dbReference type="InterPro" id="IPR036291">
    <property type="entry name" value="NAD(P)-bd_dom_sf"/>
</dbReference>
<dbReference type="NCBIfam" id="TIGR03026">
    <property type="entry name" value="NDP-sugDHase"/>
    <property type="match status" value="1"/>
</dbReference>
<evidence type="ECO:0000256" key="3">
    <source>
        <dbReference type="ARBA" id="ARBA00012954"/>
    </source>
</evidence>
<evidence type="ECO:0000259" key="8">
    <source>
        <dbReference type="SMART" id="SM00984"/>
    </source>
</evidence>
<dbReference type="Pfam" id="PF03720">
    <property type="entry name" value="UDPG_MGDP_dh_C"/>
    <property type="match status" value="1"/>
</dbReference>
<dbReference type="PANTHER" id="PTHR43750:SF2">
    <property type="entry name" value="UDP-GLUCOSE 6-DEHYDROGENASE"/>
    <property type="match status" value="1"/>
</dbReference>
<dbReference type="InterPro" id="IPR036220">
    <property type="entry name" value="UDP-Glc/GDP-Man_DH_C_sf"/>
</dbReference>
<dbReference type="SMART" id="SM00984">
    <property type="entry name" value="UDPG_MGDP_dh_C"/>
    <property type="match status" value="1"/>
</dbReference>
<dbReference type="EC" id="1.1.1.22" evidence="3 7"/>
<dbReference type="Gene3D" id="3.40.50.720">
    <property type="entry name" value="NAD(P)-binding Rossmann-like Domain"/>
    <property type="match status" value="2"/>
</dbReference>
<keyword evidence="4 7" id="KW-0560">Oxidoreductase</keyword>
<comment type="caution">
    <text evidence="9">The sequence shown here is derived from an EMBL/GenBank/DDBJ whole genome shotgun (WGS) entry which is preliminary data.</text>
</comment>
<evidence type="ECO:0000313" key="9">
    <source>
        <dbReference type="EMBL" id="MFC7433378.1"/>
    </source>
</evidence>
<dbReference type="Proteomes" id="UP001596495">
    <property type="component" value="Unassembled WGS sequence"/>
</dbReference>
<dbReference type="SUPFAM" id="SSF51735">
    <property type="entry name" value="NAD(P)-binding Rossmann-fold domains"/>
    <property type="match status" value="1"/>
</dbReference>
<dbReference type="InterPro" id="IPR017476">
    <property type="entry name" value="UDP-Glc/GDP-Man"/>
</dbReference>
<dbReference type="PANTHER" id="PTHR43750">
    <property type="entry name" value="UDP-GLUCOSE 6-DEHYDROGENASE TUAD"/>
    <property type="match status" value="1"/>
</dbReference>
<evidence type="ECO:0000256" key="1">
    <source>
        <dbReference type="ARBA" id="ARBA00004701"/>
    </source>
</evidence>
<dbReference type="PIRSF" id="PIRSF000124">
    <property type="entry name" value="UDPglc_GDPman_dh"/>
    <property type="match status" value="1"/>
</dbReference>
<comment type="catalytic activity">
    <reaction evidence="6 7">
        <text>UDP-alpha-D-glucose + 2 NAD(+) + H2O = UDP-alpha-D-glucuronate + 2 NADH + 3 H(+)</text>
        <dbReference type="Rhea" id="RHEA:23596"/>
        <dbReference type="ChEBI" id="CHEBI:15377"/>
        <dbReference type="ChEBI" id="CHEBI:15378"/>
        <dbReference type="ChEBI" id="CHEBI:57540"/>
        <dbReference type="ChEBI" id="CHEBI:57945"/>
        <dbReference type="ChEBI" id="CHEBI:58052"/>
        <dbReference type="ChEBI" id="CHEBI:58885"/>
        <dbReference type="EC" id="1.1.1.22"/>
    </reaction>
</comment>
<dbReference type="Pfam" id="PF00984">
    <property type="entry name" value="UDPG_MGDP_dh"/>
    <property type="match status" value="1"/>
</dbReference>
<dbReference type="InterPro" id="IPR014026">
    <property type="entry name" value="UDP-Glc/GDP-Man_DH_dimer"/>
</dbReference>
<dbReference type="Gene3D" id="1.10.1040.10">
    <property type="entry name" value="N-(1-d-carboxylethyl)-l-norvaline Dehydrogenase, domain 2"/>
    <property type="match status" value="1"/>
</dbReference>
<dbReference type="RefSeq" id="WP_382253564.1">
    <property type="nucleotide sequence ID" value="NZ_JBHTBX010000001.1"/>
</dbReference>
<dbReference type="EMBL" id="JBHTBX010000001">
    <property type="protein sequence ID" value="MFC7433378.1"/>
    <property type="molecule type" value="Genomic_DNA"/>
</dbReference>
<feature type="domain" description="UDP-glucose/GDP-mannose dehydrogenase C-terminal" evidence="8">
    <location>
        <begin position="300"/>
        <end position="387"/>
    </location>
</feature>
<accession>A0ABW2R4G8</accession>
<dbReference type="InterPro" id="IPR014027">
    <property type="entry name" value="UDP-Glc/GDP-Man_DH_C"/>
</dbReference>
<comment type="pathway">
    <text evidence="1">Nucleotide-sugar biosynthesis; UDP-alpha-D-glucuronate biosynthesis; UDP-alpha-D-glucuronate from UDP-alpha-D-glucose: step 1/1.</text>
</comment>